<evidence type="ECO:0000256" key="1">
    <source>
        <dbReference type="SAM" id="Phobius"/>
    </source>
</evidence>
<organism evidence="2 3">
    <name type="scientific">Rousettus aegyptiacus</name>
    <name type="common">Egyptian fruit bat</name>
    <name type="synonym">Pteropus aegyptiacus</name>
    <dbReference type="NCBI Taxonomy" id="9407"/>
    <lineage>
        <taxon>Eukaryota</taxon>
        <taxon>Metazoa</taxon>
        <taxon>Chordata</taxon>
        <taxon>Craniata</taxon>
        <taxon>Vertebrata</taxon>
        <taxon>Euteleostomi</taxon>
        <taxon>Mammalia</taxon>
        <taxon>Eutheria</taxon>
        <taxon>Laurasiatheria</taxon>
        <taxon>Chiroptera</taxon>
        <taxon>Yinpterochiroptera</taxon>
        <taxon>Pteropodoidea</taxon>
        <taxon>Pteropodidae</taxon>
        <taxon>Rousettinae</taxon>
        <taxon>Rousettus</taxon>
    </lineage>
</organism>
<keyword evidence="1" id="KW-0472">Membrane</keyword>
<proteinExistence type="predicted"/>
<sequence>MGGKCRKSQGLYLSPSPSPSLIFCLPFLIYTQAHAEREREIEILIDREQKKQRTKALRSLIVVCPMFSLGLLSVLTYVRISHRNSRSYLSLNNCVFIEDLLLARRCGGERRVTMMSASTYCMADARQSLLCAPCLTVTPILRRELWPRLTPCYMQRKWAVD</sequence>
<keyword evidence="1" id="KW-1133">Transmembrane helix</keyword>
<keyword evidence="1" id="KW-0812">Transmembrane</keyword>
<gene>
    <name evidence="2" type="ORF">HJG63_011107</name>
</gene>
<evidence type="ECO:0000313" key="2">
    <source>
        <dbReference type="EMBL" id="KAF6475014.1"/>
    </source>
</evidence>
<dbReference type="Proteomes" id="UP000593571">
    <property type="component" value="Unassembled WGS sequence"/>
</dbReference>
<comment type="caution">
    <text evidence="2">The sequence shown here is derived from an EMBL/GenBank/DDBJ whole genome shotgun (WGS) entry which is preliminary data.</text>
</comment>
<name>A0A7J8HRN1_ROUAE</name>
<accession>A0A7J8HRN1</accession>
<feature type="transmembrane region" description="Helical" evidence="1">
    <location>
        <begin position="59"/>
        <end position="78"/>
    </location>
</feature>
<keyword evidence="3" id="KW-1185">Reference proteome</keyword>
<reference evidence="2 3" key="1">
    <citation type="journal article" date="2020" name="Nature">
        <title>Six reference-quality genomes reveal evolution of bat adaptations.</title>
        <authorList>
            <person name="Jebb D."/>
            <person name="Huang Z."/>
            <person name="Pippel M."/>
            <person name="Hughes G.M."/>
            <person name="Lavrichenko K."/>
            <person name="Devanna P."/>
            <person name="Winkler S."/>
            <person name="Jermiin L.S."/>
            <person name="Skirmuntt E.C."/>
            <person name="Katzourakis A."/>
            <person name="Burkitt-Gray L."/>
            <person name="Ray D.A."/>
            <person name="Sullivan K.A.M."/>
            <person name="Roscito J.G."/>
            <person name="Kirilenko B.M."/>
            <person name="Davalos L.M."/>
            <person name="Corthals A.P."/>
            <person name="Power M.L."/>
            <person name="Jones G."/>
            <person name="Ransome R.D."/>
            <person name="Dechmann D.K.N."/>
            <person name="Locatelli A.G."/>
            <person name="Puechmaille S.J."/>
            <person name="Fedrigo O."/>
            <person name="Jarvis E.D."/>
            <person name="Hiller M."/>
            <person name="Vernes S.C."/>
            <person name="Myers E.W."/>
            <person name="Teeling E.C."/>
        </authorList>
    </citation>
    <scope>NUCLEOTIDE SEQUENCE [LARGE SCALE GENOMIC DNA]</scope>
    <source>
        <strain evidence="2">MRouAeg1</strain>
        <tissue evidence="2">Muscle</tissue>
    </source>
</reference>
<protein>
    <submittedName>
        <fullName evidence="2">Uncharacterized protein</fullName>
    </submittedName>
</protein>
<evidence type="ECO:0000313" key="3">
    <source>
        <dbReference type="Proteomes" id="UP000593571"/>
    </source>
</evidence>
<dbReference type="AlphaFoldDB" id="A0A7J8HRN1"/>
<dbReference type="EMBL" id="JACASE010000004">
    <property type="protein sequence ID" value="KAF6475014.1"/>
    <property type="molecule type" value="Genomic_DNA"/>
</dbReference>